<dbReference type="PANTHER" id="PTHR46264">
    <property type="entry name" value="TYROSINE-TRNA LIGASE"/>
    <property type="match status" value="1"/>
</dbReference>
<evidence type="ECO:0000256" key="6">
    <source>
        <dbReference type="ARBA" id="ARBA00023146"/>
    </source>
</evidence>
<dbReference type="STRING" id="523846.Mfer_0472"/>
<evidence type="ECO:0000256" key="1">
    <source>
        <dbReference type="ARBA" id="ARBA00022490"/>
    </source>
</evidence>
<keyword evidence="1 8" id="KW-0963">Cytoplasm</keyword>
<dbReference type="HAMAP" id="MF_02008">
    <property type="entry name" value="Tyr_tRNA_synth_type3"/>
    <property type="match status" value="1"/>
</dbReference>
<feature type="binding site" evidence="8">
    <location>
        <position position="154"/>
    </location>
    <ligand>
        <name>L-tyrosine</name>
        <dbReference type="ChEBI" id="CHEBI:58315"/>
    </ligand>
</feature>
<dbReference type="InterPro" id="IPR002307">
    <property type="entry name" value="Tyr-tRNA-ligase"/>
</dbReference>
<dbReference type="PROSITE" id="PS00178">
    <property type="entry name" value="AA_TRNA_LIGASE_I"/>
    <property type="match status" value="1"/>
</dbReference>
<dbReference type="Pfam" id="PF00579">
    <property type="entry name" value="tRNA-synt_1b"/>
    <property type="match status" value="1"/>
</dbReference>
<protein>
    <recommendedName>
        <fullName evidence="8">Tyrosine--tRNA ligase</fullName>
        <ecNumber evidence="8">6.1.1.1</ecNumber>
    </recommendedName>
    <alternativeName>
        <fullName evidence="8">Tyrosyl-tRNA synthetase</fullName>
        <shortName evidence="8">TyrRS</shortName>
    </alternativeName>
</protein>
<keyword evidence="4 8" id="KW-0067">ATP-binding</keyword>
<sequence>MNKQLELAKKGTVEIITIEELKEVLKKKNPVAYIGYEPSGKIHLGHLITIKKMIDLQKIGFKIKILLADYHAYLNYKGELDEIREIAEYNKRCFLAMGLSKDTEFILGSEFQTDDDYVLDLYRLAHITTLNRAKRSMSQIIREAGEHKVSEVLYPLMQVIDMVHLGVDVSVGGMEQRKIHMLARDNLPKIGYTPPVCIHTPIIHGTDGSEKMSSSKGNFIAVDDPPKVIKDKIMKSYCPAAKIDGNPVIEIAKYIIFDENKKILIERPEKYGGNLEVNCEELINLYSSGELHPLDLKNAVAKYLIKILEPIRENLTSKMGD</sequence>
<organism evidence="9 10">
    <name type="scientific">Methanothermus fervidus (strain ATCC 43054 / DSM 2088 / JCM 10308 / V24 S)</name>
    <dbReference type="NCBI Taxonomy" id="523846"/>
    <lineage>
        <taxon>Archaea</taxon>
        <taxon>Methanobacteriati</taxon>
        <taxon>Methanobacteriota</taxon>
        <taxon>Methanomada group</taxon>
        <taxon>Methanobacteria</taxon>
        <taxon>Methanobacteriales</taxon>
        <taxon>Methanothermaceae</taxon>
        <taxon>Methanothermus</taxon>
    </lineage>
</organism>
<dbReference type="NCBIfam" id="TIGR00234">
    <property type="entry name" value="tyrS"/>
    <property type="match status" value="1"/>
</dbReference>
<keyword evidence="5 8" id="KW-0648">Protein biosynthesis</keyword>
<feature type="binding site" evidence="8">
    <location>
        <position position="161"/>
    </location>
    <ligand>
        <name>L-tyrosine</name>
        <dbReference type="ChEBI" id="CHEBI:58315"/>
    </ligand>
</feature>
<evidence type="ECO:0000313" key="10">
    <source>
        <dbReference type="Proteomes" id="UP000002315"/>
    </source>
</evidence>
<dbReference type="PANTHER" id="PTHR46264:SF4">
    <property type="entry name" value="TYROSINE--TRNA LIGASE, CYTOPLASMIC"/>
    <property type="match status" value="1"/>
</dbReference>
<dbReference type="EC" id="6.1.1.1" evidence="8"/>
<evidence type="ECO:0000256" key="8">
    <source>
        <dbReference type="HAMAP-Rule" id="MF_02008"/>
    </source>
</evidence>
<feature type="binding site" evidence="8">
    <location>
        <position position="158"/>
    </location>
    <ligand>
        <name>L-tyrosine</name>
        <dbReference type="ChEBI" id="CHEBI:58315"/>
    </ligand>
</feature>
<keyword evidence="10" id="KW-1185">Reference proteome</keyword>
<dbReference type="InterPro" id="IPR002305">
    <property type="entry name" value="aa-tRNA-synth_Ic"/>
</dbReference>
<comment type="subcellular location">
    <subcellularLocation>
        <location evidence="8">Cytoplasm</location>
    </subcellularLocation>
</comment>
<keyword evidence="2 8" id="KW-0436">Ligase</keyword>
<keyword evidence="6 8" id="KW-0030">Aminoacyl-tRNA synthetase</keyword>
<evidence type="ECO:0000256" key="4">
    <source>
        <dbReference type="ARBA" id="ARBA00022840"/>
    </source>
</evidence>
<evidence type="ECO:0000256" key="2">
    <source>
        <dbReference type="ARBA" id="ARBA00022598"/>
    </source>
</evidence>
<dbReference type="NCBIfam" id="NF006330">
    <property type="entry name" value="PRK08560.1"/>
    <property type="match status" value="1"/>
</dbReference>
<comment type="similarity">
    <text evidence="8">Belongs to the class-I aminoacyl-tRNA synthetase family. TyrS type 3 subfamily.</text>
</comment>
<dbReference type="GO" id="GO:0005737">
    <property type="term" value="C:cytoplasm"/>
    <property type="evidence" value="ECO:0007669"/>
    <property type="project" value="UniProtKB-SubCell"/>
</dbReference>
<dbReference type="GO" id="GO:0005524">
    <property type="term" value="F:ATP binding"/>
    <property type="evidence" value="ECO:0007669"/>
    <property type="project" value="UniProtKB-UniRule"/>
</dbReference>
<feature type="short sequence motif" description="'KMSKS' region" evidence="8">
    <location>
        <begin position="211"/>
        <end position="215"/>
    </location>
</feature>
<name>E3GY90_METFV</name>
<dbReference type="Gene3D" id="3.40.50.620">
    <property type="entry name" value="HUPs"/>
    <property type="match status" value="1"/>
</dbReference>
<dbReference type="SUPFAM" id="SSF52374">
    <property type="entry name" value="Nucleotidylyl transferase"/>
    <property type="match status" value="1"/>
</dbReference>
<dbReference type="InterPro" id="IPR050489">
    <property type="entry name" value="Tyr-tRNA_synthase"/>
</dbReference>
<dbReference type="GO" id="GO:0004831">
    <property type="term" value="F:tyrosine-tRNA ligase activity"/>
    <property type="evidence" value="ECO:0007669"/>
    <property type="project" value="UniProtKB-UniRule"/>
</dbReference>
<feature type="short sequence motif" description="'HIGH' region" evidence="8">
    <location>
        <begin position="38"/>
        <end position="46"/>
    </location>
</feature>
<dbReference type="EMBL" id="CP002278">
    <property type="protein sequence ID" value="ADP77272.1"/>
    <property type="molecule type" value="Genomic_DNA"/>
</dbReference>
<dbReference type="PRINTS" id="PR01040">
    <property type="entry name" value="TRNASYNTHTYR"/>
</dbReference>
<dbReference type="KEGG" id="mfv:Mfer_0472"/>
<gene>
    <name evidence="8" type="primary">tyrS</name>
    <name evidence="9" type="ordered locus">Mfer_0472</name>
</gene>
<feature type="binding site" evidence="8">
    <location>
        <position position="33"/>
    </location>
    <ligand>
        <name>L-tyrosine</name>
        <dbReference type="ChEBI" id="CHEBI:58315"/>
    </ligand>
</feature>
<dbReference type="HOGENOM" id="CLU_035267_0_1_2"/>
<evidence type="ECO:0000256" key="7">
    <source>
        <dbReference type="ARBA" id="ARBA00048248"/>
    </source>
</evidence>
<keyword evidence="3 8" id="KW-0547">Nucleotide-binding</keyword>
<reference evidence="9 10" key="1">
    <citation type="journal article" date="2010" name="Stand. Genomic Sci.">
        <title>Complete genome sequence of Methanothermus fervidus type strain (V24S).</title>
        <authorList>
            <person name="Anderson I."/>
            <person name="Djao O.D."/>
            <person name="Misra M."/>
            <person name="Chertkov O."/>
            <person name="Nolan M."/>
            <person name="Lucas S."/>
            <person name="Lapidus A."/>
            <person name="Del Rio T.G."/>
            <person name="Tice H."/>
            <person name="Cheng J.F."/>
            <person name="Tapia R."/>
            <person name="Han C."/>
            <person name="Goodwin L."/>
            <person name="Pitluck S."/>
            <person name="Liolios K."/>
            <person name="Ivanova N."/>
            <person name="Mavromatis K."/>
            <person name="Mikhailova N."/>
            <person name="Pati A."/>
            <person name="Brambilla E."/>
            <person name="Chen A."/>
            <person name="Palaniappan K."/>
            <person name="Land M."/>
            <person name="Hauser L."/>
            <person name="Chang Y.J."/>
            <person name="Jeffries C.D."/>
            <person name="Sikorski J."/>
            <person name="Spring S."/>
            <person name="Rohde M."/>
            <person name="Eichinger K."/>
            <person name="Huber H."/>
            <person name="Wirth R."/>
            <person name="Goker M."/>
            <person name="Detter J.C."/>
            <person name="Woyke T."/>
            <person name="Bristow J."/>
            <person name="Eisen J.A."/>
            <person name="Markowitz V."/>
            <person name="Hugenholtz P."/>
            <person name="Klenk H.P."/>
            <person name="Kyrpides N.C."/>
        </authorList>
    </citation>
    <scope>NUCLEOTIDE SEQUENCE [LARGE SCALE GENOMIC DNA]</scope>
    <source>
        <strain evidence="10">ATCC 43054 / DSM 2088 / JCM 10308 / V24 S</strain>
    </source>
</reference>
<feature type="binding site" evidence="8">
    <location>
        <position position="176"/>
    </location>
    <ligand>
        <name>L-tyrosine</name>
        <dbReference type="ChEBI" id="CHEBI:58315"/>
    </ligand>
</feature>
<evidence type="ECO:0000313" key="9">
    <source>
        <dbReference type="EMBL" id="ADP77272.1"/>
    </source>
</evidence>
<dbReference type="InterPro" id="IPR023617">
    <property type="entry name" value="Tyr-tRNA-ligase_arc/euk-type"/>
</dbReference>
<dbReference type="Proteomes" id="UP000002315">
    <property type="component" value="Chromosome"/>
</dbReference>
<dbReference type="OrthoDB" id="8389at2157"/>
<comment type="subunit">
    <text evidence="8">Homodimer.</text>
</comment>
<evidence type="ECO:0000256" key="3">
    <source>
        <dbReference type="ARBA" id="ARBA00022741"/>
    </source>
</evidence>
<dbReference type="AlphaFoldDB" id="E3GY90"/>
<dbReference type="Gene3D" id="1.10.240.10">
    <property type="entry name" value="Tyrosyl-Transfer RNA Synthetase"/>
    <property type="match status" value="1"/>
</dbReference>
<dbReference type="InterPro" id="IPR001412">
    <property type="entry name" value="aa-tRNA-synth_I_CS"/>
</dbReference>
<dbReference type="PIRSF" id="PIRSF006588">
    <property type="entry name" value="TyrRS_arch_euk"/>
    <property type="match status" value="1"/>
</dbReference>
<feature type="binding site" evidence="8">
    <location>
        <position position="214"/>
    </location>
    <ligand>
        <name>ATP</name>
        <dbReference type="ChEBI" id="CHEBI:30616"/>
    </ligand>
</feature>
<dbReference type="InterPro" id="IPR014729">
    <property type="entry name" value="Rossmann-like_a/b/a_fold"/>
</dbReference>
<dbReference type="InterPro" id="IPR023684">
    <property type="entry name" value="Tyr-tRNA-ligase_3"/>
</dbReference>
<comment type="function">
    <text evidence="8">Catalyzes the attachment of tyrosine to tRNA(Tyr) in a two-step reaction: tyrosine is first activated by ATP to form Tyr-AMP and then transferred to the acceptor end of tRNA(Tyr).</text>
</comment>
<accession>E3GY90</accession>
<comment type="catalytic activity">
    <reaction evidence="7 8">
        <text>tRNA(Tyr) + L-tyrosine + ATP = L-tyrosyl-tRNA(Tyr) + AMP + diphosphate + H(+)</text>
        <dbReference type="Rhea" id="RHEA:10220"/>
        <dbReference type="Rhea" id="RHEA-COMP:9706"/>
        <dbReference type="Rhea" id="RHEA-COMP:9707"/>
        <dbReference type="ChEBI" id="CHEBI:15378"/>
        <dbReference type="ChEBI" id="CHEBI:30616"/>
        <dbReference type="ChEBI" id="CHEBI:33019"/>
        <dbReference type="ChEBI" id="CHEBI:58315"/>
        <dbReference type="ChEBI" id="CHEBI:78442"/>
        <dbReference type="ChEBI" id="CHEBI:78536"/>
        <dbReference type="ChEBI" id="CHEBI:456215"/>
        <dbReference type="EC" id="6.1.1.1"/>
    </reaction>
</comment>
<dbReference type="GO" id="GO:0006437">
    <property type="term" value="P:tyrosyl-tRNA aminoacylation"/>
    <property type="evidence" value="ECO:0007669"/>
    <property type="project" value="UniProtKB-UniRule"/>
</dbReference>
<proteinExistence type="inferred from homology"/>
<evidence type="ECO:0000256" key="5">
    <source>
        <dbReference type="ARBA" id="ARBA00022917"/>
    </source>
</evidence>